<evidence type="ECO:0000313" key="3">
    <source>
        <dbReference type="Proteomes" id="UP000636479"/>
    </source>
</evidence>
<accession>A0A8H6SB08</accession>
<evidence type="ECO:0000313" key="2">
    <source>
        <dbReference type="EMBL" id="KAF7295455.1"/>
    </source>
</evidence>
<comment type="caution">
    <text evidence="2">The sequence shown here is derived from an EMBL/GenBank/DDBJ whole genome shotgun (WGS) entry which is preliminary data.</text>
</comment>
<dbReference type="RefSeq" id="XP_037216818.1">
    <property type="nucleotide sequence ID" value="XM_037367424.1"/>
</dbReference>
<sequence>MAVPQFGPYLDSDILLETPSRSEILALTNVQLMQNGEPIGLDQSDRFLVNPRGQPEVYFTGDLVLKPNDLRWLSDRGLRYLQEEQSITMSISIAQFAMANVTAKVTIICKRQSPAMYMTSNQSDDLIMNSVHGRRSYRIQSLSAETHANSTAFLARFRWVRIIQRITEMRNFSPPLSIEVLVKTYREMHTADLASAQHRKSQKFSAPQVSHAQVRIELSWHAAWLLAFYVQGQTRKVVLDVDSWLLFIQHVEVRHERAPSNSLRKMATTLCEFGDTPDNWFKKLESAQKRSQALLSASTPIRPETTRVQRGPSPTYDSDFSEPSTPSWSGHDSEDDESKSNIVLPSWFSLMRTPPQFHPTTFIWECPLPHCDYYLDLLRWPRMPREDETERYRCMEGRLSISAPISTSPTWKFATKRDE</sequence>
<dbReference type="GeneID" id="59349940"/>
<proteinExistence type="predicted"/>
<dbReference type="OrthoDB" id="3226250at2759"/>
<dbReference type="EMBL" id="JACAZF010000009">
    <property type="protein sequence ID" value="KAF7295455.1"/>
    <property type="molecule type" value="Genomic_DNA"/>
</dbReference>
<reference evidence="2" key="1">
    <citation type="submission" date="2020-05" db="EMBL/GenBank/DDBJ databases">
        <title>Mycena genomes resolve the evolution of fungal bioluminescence.</title>
        <authorList>
            <person name="Tsai I.J."/>
        </authorList>
    </citation>
    <scope>NUCLEOTIDE SEQUENCE</scope>
    <source>
        <strain evidence="2">171206Taipei</strain>
    </source>
</reference>
<organism evidence="2 3">
    <name type="scientific">Mycena indigotica</name>
    <dbReference type="NCBI Taxonomy" id="2126181"/>
    <lineage>
        <taxon>Eukaryota</taxon>
        <taxon>Fungi</taxon>
        <taxon>Dikarya</taxon>
        <taxon>Basidiomycota</taxon>
        <taxon>Agaricomycotina</taxon>
        <taxon>Agaricomycetes</taxon>
        <taxon>Agaricomycetidae</taxon>
        <taxon>Agaricales</taxon>
        <taxon>Marasmiineae</taxon>
        <taxon>Mycenaceae</taxon>
        <taxon>Mycena</taxon>
    </lineage>
</organism>
<name>A0A8H6SB08_9AGAR</name>
<gene>
    <name evidence="2" type="ORF">MIND_01085300</name>
</gene>
<feature type="compositionally biased region" description="Polar residues" evidence="1">
    <location>
        <begin position="315"/>
        <end position="330"/>
    </location>
</feature>
<keyword evidence="3" id="KW-1185">Reference proteome</keyword>
<protein>
    <submittedName>
        <fullName evidence="2">Uncharacterized protein</fullName>
    </submittedName>
</protein>
<dbReference type="Proteomes" id="UP000636479">
    <property type="component" value="Unassembled WGS sequence"/>
</dbReference>
<evidence type="ECO:0000256" key="1">
    <source>
        <dbReference type="SAM" id="MobiDB-lite"/>
    </source>
</evidence>
<feature type="region of interest" description="Disordered" evidence="1">
    <location>
        <begin position="293"/>
        <end position="338"/>
    </location>
</feature>
<dbReference type="AlphaFoldDB" id="A0A8H6SB08"/>